<evidence type="ECO:0000256" key="1">
    <source>
        <dbReference type="SAM" id="Coils"/>
    </source>
</evidence>
<dbReference type="PATRIC" id="fig|797209.4.peg.3751"/>
<protein>
    <submittedName>
        <fullName evidence="2">Uncharacterized protein</fullName>
    </submittedName>
</protein>
<sequence length="234" mass="26492">MRTSPGKEVTAMGGEVLLEQLAERVADLEAKVEAQEERGDRLEARVEELEDENEQLRAKLDEQEEQNQRVRASVSRIINDVREYSSEDGSSVDATSPNLVAEAANVGGELYDCIERSKENAGLLNFKTKRPESATVQEKYLNVLGRAEEKAQESGEDVVYLNYREVATHYGCAYNTDGYRVMEEMDERVPGVHYVDGHLANPEIDPTTKIKEKSIRVEWNHPDLRGWVRAHREG</sequence>
<accession>E7QYE5</accession>
<proteinExistence type="predicted"/>
<dbReference type="Gene3D" id="1.20.120.330">
    <property type="entry name" value="Nucleotidyltransferases domain 2"/>
    <property type="match status" value="1"/>
</dbReference>
<evidence type="ECO:0000313" key="3">
    <source>
        <dbReference type="Proteomes" id="UP000003751"/>
    </source>
</evidence>
<organism evidence="2 3">
    <name type="scientific">Haladaptatus paucihalophilus DX253</name>
    <dbReference type="NCBI Taxonomy" id="797209"/>
    <lineage>
        <taxon>Archaea</taxon>
        <taxon>Methanobacteriati</taxon>
        <taxon>Methanobacteriota</taxon>
        <taxon>Stenosarchaea group</taxon>
        <taxon>Halobacteria</taxon>
        <taxon>Halobacteriales</taxon>
        <taxon>Haladaptataceae</taxon>
        <taxon>Haladaptatus</taxon>
    </lineage>
</organism>
<comment type="caution">
    <text evidence="2">The sequence shown here is derived from an EMBL/GenBank/DDBJ whole genome shotgun (WGS) entry which is preliminary data.</text>
</comment>
<dbReference type="OrthoDB" id="374782at2157"/>
<reference evidence="2 3" key="1">
    <citation type="journal article" date="2014" name="ISME J.">
        <title>Trehalose/2-sulfotrehalose biosynthesis and glycine-betaine uptake are widely spread mechanisms for osmoadaptation in the Halobacteriales.</title>
        <authorList>
            <person name="Youssef N.H."/>
            <person name="Savage-Ashlock K.N."/>
            <person name="McCully A.L."/>
            <person name="Luedtke B."/>
            <person name="Shaw E.I."/>
            <person name="Hoff W.D."/>
            <person name="Elshahed M.S."/>
        </authorList>
    </citation>
    <scope>NUCLEOTIDE SEQUENCE [LARGE SCALE GENOMIC DNA]</scope>
    <source>
        <strain evidence="2 3">DX253</strain>
    </source>
</reference>
<dbReference type="AlphaFoldDB" id="E7QYE5"/>
<dbReference type="EMBL" id="AEMG01000027">
    <property type="protein sequence ID" value="EFW90470.1"/>
    <property type="molecule type" value="Genomic_DNA"/>
</dbReference>
<gene>
    <name evidence="2" type="ORF">ZOD2009_19178</name>
</gene>
<name>E7QYE5_HALPU</name>
<keyword evidence="1" id="KW-0175">Coiled coil</keyword>
<evidence type="ECO:0000313" key="2">
    <source>
        <dbReference type="EMBL" id="EFW90470.1"/>
    </source>
</evidence>
<dbReference type="Proteomes" id="UP000003751">
    <property type="component" value="Unassembled WGS sequence"/>
</dbReference>
<feature type="coiled-coil region" evidence="1">
    <location>
        <begin position="18"/>
        <end position="80"/>
    </location>
</feature>